<gene>
    <name evidence="1" type="ORF">MOV92_05060</name>
</gene>
<dbReference type="EMBL" id="CP093547">
    <property type="protein sequence ID" value="UNP30635.1"/>
    <property type="molecule type" value="Genomic_DNA"/>
</dbReference>
<evidence type="ECO:0000313" key="2">
    <source>
        <dbReference type="Proteomes" id="UP000829194"/>
    </source>
</evidence>
<evidence type="ECO:0000313" key="1">
    <source>
        <dbReference type="EMBL" id="UNP30635.1"/>
    </source>
</evidence>
<dbReference type="Pfam" id="PF10636">
    <property type="entry name" value="hemP"/>
    <property type="match status" value="1"/>
</dbReference>
<keyword evidence="2" id="KW-1185">Reference proteome</keyword>
<accession>A0ABY3XG79</accession>
<dbReference type="Gene3D" id="2.10.70.10">
    <property type="entry name" value="Complement Module, domain 1"/>
    <property type="match status" value="1"/>
</dbReference>
<protein>
    <submittedName>
        <fullName evidence="1">Hemin uptake protein HemP</fullName>
    </submittedName>
</protein>
<dbReference type="Proteomes" id="UP000829194">
    <property type="component" value="Chromosome"/>
</dbReference>
<dbReference type="InterPro" id="IPR019600">
    <property type="entry name" value="Hemin_uptake_protein_HemP"/>
</dbReference>
<proteinExistence type="predicted"/>
<sequence>MSLRNPVLQLKPRTDRSLSAVAAPVAAVAPAPATAMTSAVVAAAQGVLVESTALLRGAREVLIRHGGEVYRLRHTRNDKLILTK</sequence>
<name>A0ABY3XG79_9GAMM</name>
<reference evidence="1 2" key="1">
    <citation type="submission" date="2022-03" db="EMBL/GenBank/DDBJ databases">
        <title>Complete genome sequence of Lysobacter capsici VKM B-2533 and Lysobacter gummosus 10.1.1, promising sources of lytic agents.</title>
        <authorList>
            <person name="Tarlachkov S.V."/>
            <person name="Kudryakova I.V."/>
            <person name="Afoshin A.S."/>
            <person name="Leontyevskaya E.A."/>
            <person name="Leontyevskaya N.V."/>
        </authorList>
    </citation>
    <scope>NUCLEOTIDE SEQUENCE [LARGE SCALE GENOMIC DNA]</scope>
    <source>
        <strain evidence="1 2">10.1.1</strain>
    </source>
</reference>
<organism evidence="1 2">
    <name type="scientific">Lysobacter gummosus</name>
    <dbReference type="NCBI Taxonomy" id="262324"/>
    <lineage>
        <taxon>Bacteria</taxon>
        <taxon>Pseudomonadati</taxon>
        <taxon>Pseudomonadota</taxon>
        <taxon>Gammaproteobacteria</taxon>
        <taxon>Lysobacterales</taxon>
        <taxon>Lysobacteraceae</taxon>
        <taxon>Lysobacter</taxon>
    </lineage>
</organism>